<dbReference type="AlphaFoldDB" id="A0AAD3T783"/>
<evidence type="ECO:0000256" key="1">
    <source>
        <dbReference type="SAM" id="Phobius"/>
    </source>
</evidence>
<reference evidence="2" key="1">
    <citation type="submission" date="2023-05" db="EMBL/GenBank/DDBJ databases">
        <title>Nepenthes gracilis genome sequencing.</title>
        <authorList>
            <person name="Fukushima K."/>
        </authorList>
    </citation>
    <scope>NUCLEOTIDE SEQUENCE</scope>
    <source>
        <strain evidence="2">SING2019-196</strain>
    </source>
</reference>
<proteinExistence type="predicted"/>
<keyword evidence="1" id="KW-0472">Membrane</keyword>
<keyword evidence="1" id="KW-1133">Transmembrane helix</keyword>
<sequence>MAGLLTSRFAADGVLGAADFCDAPFHSKYYKLPLHLFMEAMQAMLIFYTRSCRMPMRCCYVGSVFGSITVGIQLHGAGWVLATP</sequence>
<name>A0AAD3T783_NEPGR</name>
<accession>A0AAD3T783</accession>
<protein>
    <submittedName>
        <fullName evidence="2">Uncharacterized protein</fullName>
    </submittedName>
</protein>
<organism evidence="2 3">
    <name type="scientific">Nepenthes gracilis</name>
    <name type="common">Slender pitcher plant</name>
    <dbReference type="NCBI Taxonomy" id="150966"/>
    <lineage>
        <taxon>Eukaryota</taxon>
        <taxon>Viridiplantae</taxon>
        <taxon>Streptophyta</taxon>
        <taxon>Embryophyta</taxon>
        <taxon>Tracheophyta</taxon>
        <taxon>Spermatophyta</taxon>
        <taxon>Magnoliopsida</taxon>
        <taxon>eudicotyledons</taxon>
        <taxon>Gunneridae</taxon>
        <taxon>Pentapetalae</taxon>
        <taxon>Caryophyllales</taxon>
        <taxon>Nepenthaceae</taxon>
        <taxon>Nepenthes</taxon>
    </lineage>
</organism>
<evidence type="ECO:0000313" key="2">
    <source>
        <dbReference type="EMBL" id="GMH24785.1"/>
    </source>
</evidence>
<keyword evidence="3" id="KW-1185">Reference proteome</keyword>
<evidence type="ECO:0000313" key="3">
    <source>
        <dbReference type="Proteomes" id="UP001279734"/>
    </source>
</evidence>
<gene>
    <name evidence="2" type="ORF">Nepgr_026628</name>
</gene>
<dbReference type="Proteomes" id="UP001279734">
    <property type="component" value="Unassembled WGS sequence"/>
</dbReference>
<feature type="transmembrane region" description="Helical" evidence="1">
    <location>
        <begin position="60"/>
        <end position="82"/>
    </location>
</feature>
<comment type="caution">
    <text evidence="2">The sequence shown here is derived from an EMBL/GenBank/DDBJ whole genome shotgun (WGS) entry which is preliminary data.</text>
</comment>
<dbReference type="EMBL" id="BSYO01000028">
    <property type="protein sequence ID" value="GMH24785.1"/>
    <property type="molecule type" value="Genomic_DNA"/>
</dbReference>
<keyword evidence="1" id="KW-0812">Transmembrane</keyword>